<dbReference type="NCBIfam" id="TIGR01216">
    <property type="entry name" value="ATP_synt_epsi"/>
    <property type="match status" value="1"/>
</dbReference>
<evidence type="ECO:0000256" key="13">
    <source>
        <dbReference type="RuleBase" id="RU003656"/>
    </source>
</evidence>
<sequence>MADKAVLAVSIVTPDGEEYTNQNVELAVVQTKSGDLGIMPNHIPVIAALKIAPAIFKFGDQQSDILAVNGGFIEFSNNELTIVADSAEPKNKIDVNRAANAKERAEHELEKARNLHDTDTMNRAEVALQRALNRINVANRR</sequence>
<accession>A0A0R2CLY8</accession>
<dbReference type="InterPro" id="IPR020547">
    <property type="entry name" value="ATP_synth_F1_esu_C"/>
</dbReference>
<keyword evidence="12" id="KW-0375">Hydrogen ion transport</keyword>
<evidence type="ECO:0000256" key="5">
    <source>
        <dbReference type="ARBA" id="ARBA00022448"/>
    </source>
</evidence>
<evidence type="ECO:0000256" key="6">
    <source>
        <dbReference type="ARBA" id="ARBA00023065"/>
    </source>
</evidence>
<feature type="domain" description="ATP synthase F1 complex delta/epsilon subunit N-terminal" evidence="16">
    <location>
        <begin position="8"/>
        <end position="87"/>
    </location>
</feature>
<dbReference type="EMBL" id="AYZI01000001">
    <property type="protein sequence ID" value="KRM92455.1"/>
    <property type="molecule type" value="Genomic_DNA"/>
</dbReference>
<evidence type="ECO:0000256" key="8">
    <source>
        <dbReference type="ARBA" id="ARBA00023196"/>
    </source>
</evidence>
<feature type="coiled-coil region" evidence="14">
    <location>
        <begin position="95"/>
        <end position="141"/>
    </location>
</feature>
<comment type="similarity">
    <text evidence="3 12 13">Belongs to the ATPase epsilon chain family.</text>
</comment>
<dbReference type="HAMAP" id="MF_00530">
    <property type="entry name" value="ATP_synth_epsil_bac"/>
    <property type="match status" value="1"/>
</dbReference>
<dbReference type="AlphaFoldDB" id="A0A0R2CLY8"/>
<dbReference type="GO" id="GO:0046933">
    <property type="term" value="F:proton-transporting ATP synthase activity, rotational mechanism"/>
    <property type="evidence" value="ECO:0007669"/>
    <property type="project" value="UniProtKB-UniRule"/>
</dbReference>
<comment type="function">
    <text evidence="1 12">Produces ATP from ADP in the presence of a proton gradient across the membrane.</text>
</comment>
<dbReference type="Gene3D" id="1.20.5.440">
    <property type="entry name" value="ATP synthase delta/epsilon subunit, C-terminal domain"/>
    <property type="match status" value="1"/>
</dbReference>
<dbReference type="RefSeq" id="WP_009166521.1">
    <property type="nucleotide sequence ID" value="NZ_AYZI01000001.1"/>
</dbReference>
<evidence type="ECO:0000256" key="3">
    <source>
        <dbReference type="ARBA" id="ARBA00005712"/>
    </source>
</evidence>
<dbReference type="GO" id="GO:0012505">
    <property type="term" value="C:endomembrane system"/>
    <property type="evidence" value="ECO:0007669"/>
    <property type="project" value="UniProtKB-SubCell"/>
</dbReference>
<proteinExistence type="inferred from homology"/>
<gene>
    <name evidence="12" type="primary">atpC</name>
    <name evidence="17" type="ORF">FC87_GL000067</name>
</gene>
<dbReference type="Pfam" id="PF02823">
    <property type="entry name" value="ATP-synt_DE_N"/>
    <property type="match status" value="1"/>
</dbReference>
<dbReference type="GO" id="GO:0005524">
    <property type="term" value="F:ATP binding"/>
    <property type="evidence" value="ECO:0007669"/>
    <property type="project" value="UniProtKB-UniRule"/>
</dbReference>
<evidence type="ECO:0000256" key="12">
    <source>
        <dbReference type="HAMAP-Rule" id="MF_00530"/>
    </source>
</evidence>
<dbReference type="PANTHER" id="PTHR13822:SF10">
    <property type="entry name" value="ATP SYNTHASE EPSILON CHAIN, CHLOROPLASTIC"/>
    <property type="match status" value="1"/>
</dbReference>
<comment type="subunit">
    <text evidence="12 13">F-type ATPases have 2 components, CF(1) - the catalytic core - and CF(0) - the membrane proton channel. CF(1) has five subunits: alpha(3), beta(3), gamma(1), delta(1), epsilon(1). CF(0) has three main subunits: a, b and c.</text>
</comment>
<evidence type="ECO:0000256" key="11">
    <source>
        <dbReference type="ARBA" id="ARBA00031795"/>
    </source>
</evidence>
<keyword evidence="7 12" id="KW-0472">Membrane</keyword>
<keyword evidence="12" id="KW-1003">Cell membrane</keyword>
<evidence type="ECO:0000256" key="1">
    <source>
        <dbReference type="ARBA" id="ARBA00003543"/>
    </source>
</evidence>
<evidence type="ECO:0000256" key="9">
    <source>
        <dbReference type="ARBA" id="ARBA00023310"/>
    </source>
</evidence>
<dbReference type="GO" id="GO:0045259">
    <property type="term" value="C:proton-transporting ATP synthase complex"/>
    <property type="evidence" value="ECO:0007669"/>
    <property type="project" value="UniProtKB-KW"/>
</dbReference>
<dbReference type="Pfam" id="PF00401">
    <property type="entry name" value="ATP-synt_DE"/>
    <property type="match status" value="1"/>
</dbReference>
<keyword evidence="9 12" id="KW-0066">ATP synthesis</keyword>
<keyword evidence="6 12" id="KW-0406">Ion transport</keyword>
<dbReference type="InterPro" id="IPR036771">
    <property type="entry name" value="ATPsynth_dsu/esu_N"/>
</dbReference>
<protein>
    <recommendedName>
        <fullName evidence="4 12">ATP synthase epsilon chain</fullName>
    </recommendedName>
    <alternativeName>
        <fullName evidence="11 12">ATP synthase F1 sector epsilon subunit</fullName>
    </alternativeName>
    <alternativeName>
        <fullName evidence="10 12">F-ATPase epsilon subunit</fullName>
    </alternativeName>
</protein>
<dbReference type="Proteomes" id="UP000051586">
    <property type="component" value="Unassembled WGS sequence"/>
</dbReference>
<keyword evidence="5 12" id="KW-0813">Transport</keyword>
<dbReference type="InterPro" id="IPR001469">
    <property type="entry name" value="ATP_synth_F1_dsu/esu"/>
</dbReference>
<evidence type="ECO:0000313" key="17">
    <source>
        <dbReference type="EMBL" id="KRM92455.1"/>
    </source>
</evidence>
<evidence type="ECO:0000256" key="14">
    <source>
        <dbReference type="SAM" id="Coils"/>
    </source>
</evidence>
<comment type="caution">
    <text evidence="17">The sequence shown here is derived from an EMBL/GenBank/DDBJ whole genome shotgun (WGS) entry which is preliminary data.</text>
</comment>
<dbReference type="PANTHER" id="PTHR13822">
    <property type="entry name" value="ATP SYNTHASE DELTA/EPSILON CHAIN"/>
    <property type="match status" value="1"/>
</dbReference>
<evidence type="ECO:0000313" key="18">
    <source>
        <dbReference type="Proteomes" id="UP000051586"/>
    </source>
</evidence>
<evidence type="ECO:0000259" key="16">
    <source>
        <dbReference type="Pfam" id="PF02823"/>
    </source>
</evidence>
<comment type="subcellular location">
    <subcellularLocation>
        <location evidence="12">Cell membrane</location>
        <topology evidence="12">Peripheral membrane protein</topology>
    </subcellularLocation>
    <subcellularLocation>
        <location evidence="2">Endomembrane system</location>
        <topology evidence="2">Peripheral membrane protein</topology>
    </subcellularLocation>
</comment>
<evidence type="ECO:0000256" key="4">
    <source>
        <dbReference type="ARBA" id="ARBA00014480"/>
    </source>
</evidence>
<dbReference type="SUPFAM" id="SSF51344">
    <property type="entry name" value="Epsilon subunit of F1F0-ATP synthase N-terminal domain"/>
    <property type="match status" value="1"/>
</dbReference>
<dbReference type="NCBIfam" id="NF001846">
    <property type="entry name" value="PRK00571.1-3"/>
    <property type="match status" value="1"/>
</dbReference>
<feature type="domain" description="ATP synthase epsilon subunit C-terminal" evidence="15">
    <location>
        <begin position="92"/>
        <end position="138"/>
    </location>
</feature>
<dbReference type="GO" id="GO:0005886">
    <property type="term" value="C:plasma membrane"/>
    <property type="evidence" value="ECO:0007669"/>
    <property type="project" value="UniProtKB-SubCell"/>
</dbReference>
<dbReference type="InterPro" id="IPR020546">
    <property type="entry name" value="ATP_synth_F1_dsu/esu_N"/>
</dbReference>
<dbReference type="STRING" id="1423745.GCA_001311215_00583"/>
<evidence type="ECO:0000259" key="15">
    <source>
        <dbReference type="Pfam" id="PF00401"/>
    </source>
</evidence>
<keyword evidence="14" id="KW-0175">Coiled coil</keyword>
<organism evidence="17 18">
    <name type="scientific">Fructilactobacillus florum DSM 22689 = JCM 16035</name>
    <dbReference type="NCBI Taxonomy" id="1423745"/>
    <lineage>
        <taxon>Bacteria</taxon>
        <taxon>Bacillati</taxon>
        <taxon>Bacillota</taxon>
        <taxon>Bacilli</taxon>
        <taxon>Lactobacillales</taxon>
        <taxon>Lactobacillaceae</taxon>
        <taxon>Fructilactobacillus</taxon>
    </lineage>
</organism>
<dbReference type="PATRIC" id="fig|1423745.4.peg.71"/>
<evidence type="ECO:0000256" key="7">
    <source>
        <dbReference type="ARBA" id="ARBA00023136"/>
    </source>
</evidence>
<keyword evidence="8 12" id="KW-0139">CF(1)</keyword>
<dbReference type="CDD" id="cd12152">
    <property type="entry name" value="F1-ATPase_delta"/>
    <property type="match status" value="1"/>
</dbReference>
<dbReference type="Gene3D" id="2.60.15.10">
    <property type="entry name" value="F0F1 ATP synthase delta/epsilon subunit, N-terminal"/>
    <property type="match status" value="1"/>
</dbReference>
<reference evidence="17 18" key="1">
    <citation type="journal article" date="2015" name="Genome Announc.">
        <title>Expanding the biotechnology potential of lactobacilli through comparative genomics of 213 strains and associated genera.</title>
        <authorList>
            <person name="Sun Z."/>
            <person name="Harris H.M."/>
            <person name="McCann A."/>
            <person name="Guo C."/>
            <person name="Argimon S."/>
            <person name="Zhang W."/>
            <person name="Yang X."/>
            <person name="Jeffery I.B."/>
            <person name="Cooney J.C."/>
            <person name="Kagawa T.F."/>
            <person name="Liu W."/>
            <person name="Song Y."/>
            <person name="Salvetti E."/>
            <person name="Wrobel A."/>
            <person name="Rasinkangas P."/>
            <person name="Parkhill J."/>
            <person name="Rea M.C."/>
            <person name="O'Sullivan O."/>
            <person name="Ritari J."/>
            <person name="Douillard F.P."/>
            <person name="Paul Ross R."/>
            <person name="Yang R."/>
            <person name="Briner A.E."/>
            <person name="Felis G.E."/>
            <person name="de Vos W.M."/>
            <person name="Barrangou R."/>
            <person name="Klaenhammer T.R."/>
            <person name="Caufield P.W."/>
            <person name="Cui Y."/>
            <person name="Zhang H."/>
            <person name="O'Toole P.W."/>
        </authorList>
    </citation>
    <scope>NUCLEOTIDE SEQUENCE [LARGE SCALE GENOMIC DNA]</scope>
    <source>
        <strain evidence="17 18">DSM 22689</strain>
    </source>
</reference>
<name>A0A0R2CLY8_9LACO</name>
<evidence type="ECO:0000256" key="10">
    <source>
        <dbReference type="ARBA" id="ARBA00030215"/>
    </source>
</evidence>
<evidence type="ECO:0000256" key="2">
    <source>
        <dbReference type="ARBA" id="ARBA00004184"/>
    </source>
</evidence>